<evidence type="ECO:0000313" key="1">
    <source>
        <dbReference type="EMBL" id="KAK4325719.1"/>
    </source>
</evidence>
<keyword evidence="2" id="KW-1185">Reference proteome</keyword>
<dbReference type="EMBL" id="JAWZYT010000264">
    <property type="protein sequence ID" value="KAK4325719.1"/>
    <property type="molecule type" value="Genomic_DNA"/>
</dbReference>
<organism evidence="1 2">
    <name type="scientific">Petrolisthes manimaculis</name>
    <dbReference type="NCBI Taxonomy" id="1843537"/>
    <lineage>
        <taxon>Eukaryota</taxon>
        <taxon>Metazoa</taxon>
        <taxon>Ecdysozoa</taxon>
        <taxon>Arthropoda</taxon>
        <taxon>Crustacea</taxon>
        <taxon>Multicrustacea</taxon>
        <taxon>Malacostraca</taxon>
        <taxon>Eumalacostraca</taxon>
        <taxon>Eucarida</taxon>
        <taxon>Decapoda</taxon>
        <taxon>Pleocyemata</taxon>
        <taxon>Anomura</taxon>
        <taxon>Galatheoidea</taxon>
        <taxon>Porcellanidae</taxon>
        <taxon>Petrolisthes</taxon>
    </lineage>
</organism>
<gene>
    <name evidence="1" type="ORF">Pmani_003662</name>
</gene>
<comment type="caution">
    <text evidence="1">The sequence shown here is derived from an EMBL/GenBank/DDBJ whole genome shotgun (WGS) entry which is preliminary data.</text>
</comment>
<name>A0AAE1QF48_9EUCA</name>
<evidence type="ECO:0000313" key="2">
    <source>
        <dbReference type="Proteomes" id="UP001292094"/>
    </source>
</evidence>
<protein>
    <submittedName>
        <fullName evidence="1">Uncharacterized protein</fullName>
    </submittedName>
</protein>
<sequence>MTRIGVTSGQTSNSSRKVTTTVLSSQAVLRPQVPEQWTAAVTAATSNTFLTLTQLTHRSITTSTIG</sequence>
<dbReference type="AlphaFoldDB" id="A0AAE1QF48"/>
<accession>A0AAE1QF48</accession>
<proteinExistence type="predicted"/>
<reference evidence="1" key="1">
    <citation type="submission" date="2023-11" db="EMBL/GenBank/DDBJ databases">
        <title>Genome assemblies of two species of porcelain crab, Petrolisthes cinctipes and Petrolisthes manimaculis (Anomura: Porcellanidae).</title>
        <authorList>
            <person name="Angst P."/>
        </authorList>
    </citation>
    <scope>NUCLEOTIDE SEQUENCE</scope>
    <source>
        <strain evidence="1">PB745_02</strain>
        <tissue evidence="1">Gill</tissue>
    </source>
</reference>
<dbReference type="Proteomes" id="UP001292094">
    <property type="component" value="Unassembled WGS sequence"/>
</dbReference>